<comment type="function">
    <text evidence="11">The coatomer is a cytosolic protein complex that binds to dilysine motifs and reversibly associates with Golgi non-clathrin-coated vesicles, which further mediate biosynthetic protein transport from the ER, via the Golgi up to the trans Golgi network. Coatomer complex is required for budding from Golgi membranes, and is essential for the retrograde Golgi-to-ER transport of dilysine-tagged proteins. The zeta subunit may be involved in regulating the coat assembly and, hence, the rate of biosynthetic protein transport due to its association-dissociation properties with the coatomer complex.</text>
</comment>
<evidence type="ECO:0000256" key="4">
    <source>
        <dbReference type="ARBA" id="ARBA00022448"/>
    </source>
</evidence>
<dbReference type="GO" id="GO:0000139">
    <property type="term" value="C:Golgi membrane"/>
    <property type="evidence" value="ECO:0007669"/>
    <property type="project" value="UniProtKB-SubCell"/>
</dbReference>
<evidence type="ECO:0000256" key="11">
    <source>
        <dbReference type="ARBA" id="ARBA00045555"/>
    </source>
</evidence>
<evidence type="ECO:0000256" key="8">
    <source>
        <dbReference type="ARBA" id="ARBA00023034"/>
    </source>
</evidence>
<dbReference type="AlphaFoldDB" id="A0AAE0CJ90"/>
<name>A0AAE0CJ90_9ROSI</name>
<dbReference type="GO" id="GO:0030126">
    <property type="term" value="C:COPI vesicle coat"/>
    <property type="evidence" value="ECO:0007669"/>
    <property type="project" value="UniProtKB-UniRule"/>
</dbReference>
<dbReference type="SUPFAM" id="SSF64356">
    <property type="entry name" value="SNARE-like"/>
    <property type="match status" value="1"/>
</dbReference>
<evidence type="ECO:0000256" key="1">
    <source>
        <dbReference type="ARBA" id="ARBA00004255"/>
    </source>
</evidence>
<comment type="similarity">
    <text evidence="2 12">Belongs to the adaptor complexes small subunit family.</text>
</comment>
<keyword evidence="4 12" id="KW-0813">Transport</keyword>
<proteinExistence type="inferred from homology"/>
<evidence type="ECO:0000256" key="3">
    <source>
        <dbReference type="ARBA" id="ARBA00011775"/>
    </source>
</evidence>
<dbReference type="PANTHER" id="PTHR11043">
    <property type="entry name" value="ZETA-COAT PROTEIN"/>
    <property type="match status" value="1"/>
</dbReference>
<comment type="subunit">
    <text evidence="3 12">Oligomeric complex that consists of at least the alpha, beta, beta', gamma, delta, epsilon and zeta subunits.</text>
</comment>
<dbReference type="PANTHER" id="PTHR11043:SF0">
    <property type="entry name" value="COATOMER SUBUNIT ZETA"/>
    <property type="match status" value="1"/>
</dbReference>
<keyword evidence="6 12" id="KW-0931">ER-Golgi transport</keyword>
<dbReference type="InterPro" id="IPR039652">
    <property type="entry name" value="Coatomer_zeta"/>
</dbReference>
<evidence type="ECO:0000259" key="13">
    <source>
        <dbReference type="Pfam" id="PF01217"/>
    </source>
</evidence>
<dbReference type="Gene3D" id="3.30.450.60">
    <property type="match status" value="1"/>
</dbReference>
<evidence type="ECO:0000256" key="9">
    <source>
        <dbReference type="ARBA" id="ARBA00023136"/>
    </source>
</evidence>
<dbReference type="GO" id="GO:0006886">
    <property type="term" value="P:intracellular protein transport"/>
    <property type="evidence" value="ECO:0007669"/>
    <property type="project" value="TreeGrafter"/>
</dbReference>
<reference evidence="14" key="1">
    <citation type="journal article" date="2023" name="Plant J.">
        <title>Genome sequences and population genomics provide insights into the demographic history, inbreeding, and mutation load of two 'living fossil' tree species of Dipteronia.</title>
        <authorList>
            <person name="Feng Y."/>
            <person name="Comes H.P."/>
            <person name="Chen J."/>
            <person name="Zhu S."/>
            <person name="Lu R."/>
            <person name="Zhang X."/>
            <person name="Li P."/>
            <person name="Qiu J."/>
            <person name="Olsen K.M."/>
            <person name="Qiu Y."/>
        </authorList>
    </citation>
    <scope>NUCLEOTIDE SEQUENCE</scope>
    <source>
        <strain evidence="14">KIB01</strain>
    </source>
</reference>
<evidence type="ECO:0000256" key="12">
    <source>
        <dbReference type="RuleBase" id="RU366053"/>
    </source>
</evidence>
<dbReference type="EMBL" id="JANJYI010000004">
    <property type="protein sequence ID" value="KAK2653186.1"/>
    <property type="molecule type" value="Genomic_DNA"/>
</dbReference>
<feature type="domain" description="AP complex mu/sigma subunit" evidence="13">
    <location>
        <begin position="22"/>
        <end position="97"/>
    </location>
</feature>
<keyword evidence="5 12" id="KW-0963">Cytoplasm</keyword>
<comment type="subcellular location">
    <subcellularLocation>
        <location evidence="12">Cytoplasm</location>
    </subcellularLocation>
    <subcellularLocation>
        <location evidence="1 12">Golgi apparatus membrane</location>
        <topology evidence="1 12">Peripheral membrane protein</topology>
        <orientation evidence="1 12">Cytoplasmic side</orientation>
    </subcellularLocation>
    <subcellularLocation>
        <location evidence="12">Cytoplasmic vesicle</location>
        <location evidence="12">COPI-coated vesicle membrane</location>
        <topology evidence="12">Peripheral membrane protein</topology>
        <orientation evidence="12">Cytoplasmic side</orientation>
    </subcellularLocation>
</comment>
<evidence type="ECO:0000313" key="15">
    <source>
        <dbReference type="Proteomes" id="UP001280121"/>
    </source>
</evidence>
<evidence type="ECO:0000256" key="2">
    <source>
        <dbReference type="ARBA" id="ARBA00006972"/>
    </source>
</evidence>
<gene>
    <name evidence="14" type="ORF">Ddye_013042</name>
</gene>
<dbReference type="GO" id="GO:0006890">
    <property type="term" value="P:retrograde vesicle-mediated transport, Golgi to endoplasmic reticulum"/>
    <property type="evidence" value="ECO:0007669"/>
    <property type="project" value="UniProtKB-UniRule"/>
</dbReference>
<keyword evidence="15" id="KW-1185">Reference proteome</keyword>
<keyword evidence="10 12" id="KW-0968">Cytoplasmic vesicle</keyword>
<protein>
    <recommendedName>
        <fullName evidence="12">Coatomer subunit zeta</fullName>
    </recommendedName>
</protein>
<evidence type="ECO:0000256" key="7">
    <source>
        <dbReference type="ARBA" id="ARBA00022927"/>
    </source>
</evidence>
<sequence length="143" mass="16132">MCKCHLLPDQPMLISLPQFPAADIALLDNNIVIYKDLHFFVTGSIEENELLLCSVLLGFFDAVTRLLRNNVDKREALENLNLIFLYFNEIVDRGVIAGKVAVHNMDGDSPLAEQVCIGYSKRTFDKITSKMINNPFGQRVSDE</sequence>
<evidence type="ECO:0000256" key="5">
    <source>
        <dbReference type="ARBA" id="ARBA00022490"/>
    </source>
</evidence>
<dbReference type="Proteomes" id="UP001280121">
    <property type="component" value="Unassembled WGS sequence"/>
</dbReference>
<keyword evidence="9 12" id="KW-0472">Membrane</keyword>
<organism evidence="14 15">
    <name type="scientific">Dipteronia dyeriana</name>
    <dbReference type="NCBI Taxonomy" id="168575"/>
    <lineage>
        <taxon>Eukaryota</taxon>
        <taxon>Viridiplantae</taxon>
        <taxon>Streptophyta</taxon>
        <taxon>Embryophyta</taxon>
        <taxon>Tracheophyta</taxon>
        <taxon>Spermatophyta</taxon>
        <taxon>Magnoliopsida</taxon>
        <taxon>eudicotyledons</taxon>
        <taxon>Gunneridae</taxon>
        <taxon>Pentapetalae</taxon>
        <taxon>rosids</taxon>
        <taxon>malvids</taxon>
        <taxon>Sapindales</taxon>
        <taxon>Sapindaceae</taxon>
        <taxon>Hippocastanoideae</taxon>
        <taxon>Acereae</taxon>
        <taxon>Dipteronia</taxon>
    </lineage>
</organism>
<evidence type="ECO:0000313" key="14">
    <source>
        <dbReference type="EMBL" id="KAK2653186.1"/>
    </source>
</evidence>
<keyword evidence="7 12" id="KW-0653">Protein transport</keyword>
<dbReference type="GO" id="GO:0006891">
    <property type="term" value="P:intra-Golgi vesicle-mediated transport"/>
    <property type="evidence" value="ECO:0007669"/>
    <property type="project" value="TreeGrafter"/>
</dbReference>
<accession>A0AAE0CJ90</accession>
<evidence type="ECO:0000256" key="6">
    <source>
        <dbReference type="ARBA" id="ARBA00022892"/>
    </source>
</evidence>
<keyword evidence="8 12" id="KW-0333">Golgi apparatus</keyword>
<evidence type="ECO:0000256" key="10">
    <source>
        <dbReference type="ARBA" id="ARBA00023329"/>
    </source>
</evidence>
<dbReference type="Pfam" id="PF01217">
    <property type="entry name" value="Clat_adaptor_s"/>
    <property type="match status" value="1"/>
</dbReference>
<dbReference type="InterPro" id="IPR022775">
    <property type="entry name" value="AP_mu_sigma_su"/>
</dbReference>
<comment type="caution">
    <text evidence="14">The sequence shown here is derived from an EMBL/GenBank/DDBJ whole genome shotgun (WGS) entry which is preliminary data.</text>
</comment>
<dbReference type="InterPro" id="IPR011012">
    <property type="entry name" value="Longin-like_dom_sf"/>
</dbReference>